<name>A0A6J7DZV0_9ZZZZ</name>
<dbReference type="AlphaFoldDB" id="A0A6J7DZV0"/>
<sequence>MGGDLTSVSLVLSGSNSVLAYSDGEIIDLLKGGHGVFNVISMGSVTADIDTSLAQEFATTETRRLAMA</sequence>
<reference evidence="1" key="1">
    <citation type="submission" date="2020-05" db="EMBL/GenBank/DDBJ databases">
        <authorList>
            <person name="Chiriac C."/>
            <person name="Salcher M."/>
            <person name="Ghai R."/>
            <person name="Kavagutti S V."/>
        </authorList>
    </citation>
    <scope>NUCLEOTIDE SEQUENCE</scope>
</reference>
<organism evidence="1">
    <name type="scientific">freshwater metagenome</name>
    <dbReference type="NCBI Taxonomy" id="449393"/>
    <lineage>
        <taxon>unclassified sequences</taxon>
        <taxon>metagenomes</taxon>
        <taxon>ecological metagenomes</taxon>
    </lineage>
</organism>
<protein>
    <submittedName>
        <fullName evidence="1">Unannotated protein</fullName>
    </submittedName>
</protein>
<proteinExistence type="predicted"/>
<evidence type="ECO:0000313" key="1">
    <source>
        <dbReference type="EMBL" id="CAB4874410.1"/>
    </source>
</evidence>
<gene>
    <name evidence="1" type="ORF">UFOPK3381_00991</name>
</gene>
<dbReference type="EMBL" id="CAFBLN010000043">
    <property type="protein sequence ID" value="CAB4874410.1"/>
    <property type="molecule type" value="Genomic_DNA"/>
</dbReference>
<accession>A0A6J7DZV0</accession>